<organism evidence="2 3">
    <name type="scientific">Bacillus chungangensis</name>
    <dbReference type="NCBI Taxonomy" id="587633"/>
    <lineage>
        <taxon>Bacteria</taxon>
        <taxon>Bacillati</taxon>
        <taxon>Bacillota</taxon>
        <taxon>Bacilli</taxon>
        <taxon>Bacillales</taxon>
        <taxon>Bacillaceae</taxon>
        <taxon>Bacillus</taxon>
    </lineage>
</organism>
<dbReference type="Gene3D" id="3.40.50.150">
    <property type="entry name" value="Vaccinia Virus protein VP39"/>
    <property type="match status" value="1"/>
</dbReference>
<evidence type="ECO:0000259" key="1">
    <source>
        <dbReference type="Pfam" id="PF13649"/>
    </source>
</evidence>
<dbReference type="PANTHER" id="PTHR43667">
    <property type="entry name" value="CYCLOPROPANE-FATTY-ACYL-PHOSPHOLIPID SYNTHASE"/>
    <property type="match status" value="1"/>
</dbReference>
<comment type="caution">
    <text evidence="2">The sequence shown here is derived from an EMBL/GenBank/DDBJ whole genome shotgun (WGS) entry which is preliminary data.</text>
</comment>
<feature type="domain" description="Methyltransferase" evidence="1">
    <location>
        <begin position="53"/>
        <end position="154"/>
    </location>
</feature>
<keyword evidence="3" id="KW-1185">Reference proteome</keyword>
<dbReference type="InterPro" id="IPR041698">
    <property type="entry name" value="Methyltransf_25"/>
</dbReference>
<sequence length="233" mass="26735">MNRIEYIRQEEKKYHESCYNNYTLFEEGSWLHKPVKTVMDALALLAEKDSLTILDLGCGVGRNSIPIAEKVKNSNGKVICVDLLETALQKLKQYSQAYHVEDTIYLHQADLSDFVMKKDEYDYIVAVSSLEHVRTEETFIQVLQSMEAATKSKGVNCLIVNSNVEEIDIETRRKKDALIEINLPTDEMVNILQKVYKNWKTIHLAVKPLAYHIMRGQTSIQLKTNAITLVVQK</sequence>
<dbReference type="InterPro" id="IPR029063">
    <property type="entry name" value="SAM-dependent_MTases_sf"/>
</dbReference>
<gene>
    <name evidence="2" type="ORF">J2S08_001731</name>
</gene>
<dbReference type="Proteomes" id="UP001223586">
    <property type="component" value="Unassembled WGS sequence"/>
</dbReference>
<dbReference type="Pfam" id="PF13649">
    <property type="entry name" value="Methyltransf_25"/>
    <property type="match status" value="1"/>
</dbReference>
<dbReference type="SUPFAM" id="SSF53335">
    <property type="entry name" value="S-adenosyl-L-methionine-dependent methyltransferases"/>
    <property type="match status" value="1"/>
</dbReference>
<dbReference type="PANTHER" id="PTHR43667:SF2">
    <property type="entry name" value="FATTY ACID C-METHYL TRANSFERASE"/>
    <property type="match status" value="1"/>
</dbReference>
<evidence type="ECO:0000313" key="2">
    <source>
        <dbReference type="EMBL" id="MDQ0175895.1"/>
    </source>
</evidence>
<proteinExistence type="predicted"/>
<keyword evidence="2" id="KW-0489">Methyltransferase</keyword>
<dbReference type="InterPro" id="IPR050723">
    <property type="entry name" value="CFA/CMAS"/>
</dbReference>
<protein>
    <submittedName>
        <fullName evidence="2">2-polyprenyl-3-methyl-5-hydroxy-6-metoxy-1, 4-benzoquinol methylase</fullName>
    </submittedName>
</protein>
<dbReference type="GO" id="GO:0032259">
    <property type="term" value="P:methylation"/>
    <property type="evidence" value="ECO:0007669"/>
    <property type="project" value="UniProtKB-KW"/>
</dbReference>
<keyword evidence="2" id="KW-0808">Transferase</keyword>
<dbReference type="GO" id="GO:0008168">
    <property type="term" value="F:methyltransferase activity"/>
    <property type="evidence" value="ECO:0007669"/>
    <property type="project" value="UniProtKB-KW"/>
</dbReference>
<dbReference type="EMBL" id="JAUSTT010000009">
    <property type="protein sequence ID" value="MDQ0175895.1"/>
    <property type="molecule type" value="Genomic_DNA"/>
</dbReference>
<evidence type="ECO:0000313" key="3">
    <source>
        <dbReference type="Proteomes" id="UP001223586"/>
    </source>
</evidence>
<reference evidence="2 3" key="1">
    <citation type="submission" date="2023-07" db="EMBL/GenBank/DDBJ databases">
        <title>Genomic Encyclopedia of Type Strains, Phase IV (KMG-IV): sequencing the most valuable type-strain genomes for metagenomic binning, comparative biology and taxonomic classification.</title>
        <authorList>
            <person name="Goeker M."/>
        </authorList>
    </citation>
    <scope>NUCLEOTIDE SEQUENCE [LARGE SCALE GENOMIC DNA]</scope>
    <source>
        <strain evidence="2 3">DSM 23837</strain>
    </source>
</reference>
<accession>A0ABT9WRQ1</accession>
<dbReference type="CDD" id="cd02440">
    <property type="entry name" value="AdoMet_MTases"/>
    <property type="match status" value="1"/>
</dbReference>
<name>A0ABT9WRQ1_9BACI</name>